<reference evidence="6" key="1">
    <citation type="journal article" date="2019" name="Int. J. Syst. Evol. Microbiol.">
        <title>The Global Catalogue of Microorganisms (GCM) 10K type strain sequencing project: providing services to taxonomists for standard genome sequencing and annotation.</title>
        <authorList>
            <consortium name="The Broad Institute Genomics Platform"/>
            <consortium name="The Broad Institute Genome Sequencing Center for Infectious Disease"/>
            <person name="Wu L."/>
            <person name="Ma J."/>
        </authorList>
    </citation>
    <scope>NUCLEOTIDE SEQUENCE [LARGE SCALE GENOMIC DNA]</scope>
    <source>
        <strain evidence="6">ZS-35-S2</strain>
    </source>
</reference>
<dbReference type="Proteomes" id="UP001596203">
    <property type="component" value="Unassembled WGS sequence"/>
</dbReference>
<gene>
    <name evidence="5" type="ORF">ACFP2T_36275</name>
</gene>
<dbReference type="Pfam" id="PF00196">
    <property type="entry name" value="GerE"/>
    <property type="match status" value="1"/>
</dbReference>
<dbReference type="PRINTS" id="PR00038">
    <property type="entry name" value="HTHLUXR"/>
</dbReference>
<dbReference type="InterPro" id="IPR011990">
    <property type="entry name" value="TPR-like_helical_dom_sf"/>
</dbReference>
<dbReference type="PANTHER" id="PTHR44688:SF16">
    <property type="entry name" value="DNA-BINDING TRANSCRIPTIONAL ACTIVATOR DEVR_DOSR"/>
    <property type="match status" value="1"/>
</dbReference>
<dbReference type="Gene3D" id="1.10.10.10">
    <property type="entry name" value="Winged helix-like DNA-binding domain superfamily/Winged helix DNA-binding domain"/>
    <property type="match status" value="1"/>
</dbReference>
<dbReference type="SUPFAM" id="SSF48452">
    <property type="entry name" value="TPR-like"/>
    <property type="match status" value="1"/>
</dbReference>
<proteinExistence type="predicted"/>
<evidence type="ECO:0000256" key="1">
    <source>
        <dbReference type="ARBA" id="ARBA00023015"/>
    </source>
</evidence>
<dbReference type="EMBL" id="JBHSPR010000048">
    <property type="protein sequence ID" value="MFC6021613.1"/>
    <property type="molecule type" value="Genomic_DNA"/>
</dbReference>
<dbReference type="SMART" id="SM00421">
    <property type="entry name" value="HTH_LUXR"/>
    <property type="match status" value="1"/>
</dbReference>
<protein>
    <submittedName>
        <fullName evidence="5">LuxR C-terminal-related transcriptional regulator</fullName>
    </submittedName>
</protein>
<dbReference type="RefSeq" id="WP_377430023.1">
    <property type="nucleotide sequence ID" value="NZ_JBHSPR010000048.1"/>
</dbReference>
<keyword evidence="6" id="KW-1185">Reference proteome</keyword>
<dbReference type="PANTHER" id="PTHR44688">
    <property type="entry name" value="DNA-BINDING TRANSCRIPTIONAL ACTIVATOR DEVR_DOSR"/>
    <property type="match status" value="1"/>
</dbReference>
<feature type="domain" description="HTH luxR-type" evidence="4">
    <location>
        <begin position="772"/>
        <end position="837"/>
    </location>
</feature>
<dbReference type="InterPro" id="IPR036388">
    <property type="entry name" value="WH-like_DNA-bd_sf"/>
</dbReference>
<dbReference type="InterPro" id="IPR000792">
    <property type="entry name" value="Tscrpt_reg_LuxR_C"/>
</dbReference>
<dbReference type="InterPro" id="IPR016032">
    <property type="entry name" value="Sig_transdc_resp-reg_C-effctor"/>
</dbReference>
<accession>A0ABW1KL38</accession>
<evidence type="ECO:0000256" key="3">
    <source>
        <dbReference type="ARBA" id="ARBA00023163"/>
    </source>
</evidence>
<dbReference type="PROSITE" id="PS50043">
    <property type="entry name" value="HTH_LUXR_2"/>
    <property type="match status" value="1"/>
</dbReference>
<sequence length="837" mass="88336">MPGIGVSTVLSSAAARTRRRGHRLIMISASPAERDVPFAGLHQMLHACRRLTAARPAIELLSAAVGGRAVQPDVVAATGSLFEAIAADGPALIVVDNAHRLDSPTAETMAGALERARVAGPAMLLGGHDAGATAWPGVPVWTLPGLPAPAARRLLQSRAPALDRWLADRILDEADGRPLALIELPTAWEGRAAPGADLLVPHAPMTTRLAQSLLEETRSLPAGAGRILLLVAGGQPWRPARLDAAAWELIGSPAAALIGSLTTAGWLTDGPDGVRLADPLLAAALMHTAAADQIPRMEDPLGSGYHGDLSTALTSPADHARALERALAPLRAGQRGERAGRGLVDGATIAADVGRFALVAPLLDQLPERINPVDAVRRDILLRSIDDPAWATVSSAESVCAVADTCRAAGNPALALDLLAGLAATITWSDTDEITRLRLLASLDELDDHQSDPRWLLVCATADPARVNGTRAEAVARGLADDRGRWWAGLAMRRLGRLASAAEVLGGVVLSLIGQRRFGLVVPAAAALADVQLLLGRWDAAQEQLRFAGAAAERTGQPVWRAYLHATTALLHAARGQFGAARSCAESAERVLGDRPVRPVRLRVAAARGTAFMGEGRLAEACVEMEPMLRSPGVRAYTVDFTVVATLYAEAAGQGAPRPEGAAVLAAAQETLRGNPSHDGDAHLRYLTILLQPPPDVETAWIDLLDRAEQLPWLQARARLHYGSWLRRQQRVTEARGQLHHAGAVFKALGAGAWSERTARELRAAGTAAPDDRPLSGLLSPQELTVVQLAATGLSNREIGARLELSPRTVGSHLARAFPKLAVSSRHQLPARLQELT</sequence>
<comment type="caution">
    <text evidence="5">The sequence shown here is derived from an EMBL/GenBank/DDBJ whole genome shotgun (WGS) entry which is preliminary data.</text>
</comment>
<dbReference type="PROSITE" id="PS00622">
    <property type="entry name" value="HTH_LUXR_1"/>
    <property type="match status" value="1"/>
</dbReference>
<evidence type="ECO:0000313" key="6">
    <source>
        <dbReference type="Proteomes" id="UP001596203"/>
    </source>
</evidence>
<keyword evidence="2" id="KW-0238">DNA-binding</keyword>
<keyword evidence="1" id="KW-0805">Transcription regulation</keyword>
<evidence type="ECO:0000259" key="4">
    <source>
        <dbReference type="PROSITE" id="PS50043"/>
    </source>
</evidence>
<name>A0ABW1KL38_9ACTN</name>
<keyword evidence="3" id="KW-0804">Transcription</keyword>
<evidence type="ECO:0000313" key="5">
    <source>
        <dbReference type="EMBL" id="MFC6021613.1"/>
    </source>
</evidence>
<dbReference type="CDD" id="cd06170">
    <property type="entry name" value="LuxR_C_like"/>
    <property type="match status" value="1"/>
</dbReference>
<dbReference type="SUPFAM" id="SSF46894">
    <property type="entry name" value="C-terminal effector domain of the bipartite response regulators"/>
    <property type="match status" value="1"/>
</dbReference>
<evidence type="ECO:0000256" key="2">
    <source>
        <dbReference type="ARBA" id="ARBA00023125"/>
    </source>
</evidence>
<organism evidence="5 6">
    <name type="scientific">Plantactinospora solaniradicis</name>
    <dbReference type="NCBI Taxonomy" id="1723736"/>
    <lineage>
        <taxon>Bacteria</taxon>
        <taxon>Bacillati</taxon>
        <taxon>Actinomycetota</taxon>
        <taxon>Actinomycetes</taxon>
        <taxon>Micromonosporales</taxon>
        <taxon>Micromonosporaceae</taxon>
        <taxon>Plantactinospora</taxon>
    </lineage>
</organism>